<dbReference type="EMBL" id="RZNJ01000002">
    <property type="protein sequence ID" value="RUT32904.1"/>
    <property type="molecule type" value="Genomic_DNA"/>
</dbReference>
<evidence type="ECO:0000313" key="3">
    <source>
        <dbReference type="Proteomes" id="UP000281547"/>
    </source>
</evidence>
<evidence type="ECO:0000313" key="2">
    <source>
        <dbReference type="EMBL" id="RUT32904.1"/>
    </source>
</evidence>
<feature type="signal peptide" evidence="1">
    <location>
        <begin position="1"/>
        <end position="32"/>
    </location>
</feature>
<dbReference type="Proteomes" id="UP000281547">
    <property type="component" value="Unassembled WGS sequence"/>
</dbReference>
<keyword evidence="3" id="KW-1185">Reference proteome</keyword>
<keyword evidence="1" id="KW-0732">Signal</keyword>
<dbReference type="AlphaFoldDB" id="A0A433XFW4"/>
<reference evidence="2 3" key="1">
    <citation type="journal article" date="2016" name="Int. J. Syst. Evol. Microbiol.">
        <title>Arsenicitalea aurantiaca gen. nov., sp. nov., a new member of the family Hyphomicrobiaceae, isolated from high-arsenic sediment.</title>
        <authorList>
            <person name="Mu Y."/>
            <person name="Zhou L."/>
            <person name="Zeng X.C."/>
            <person name="Liu L."/>
            <person name="Pan Y."/>
            <person name="Chen X."/>
            <person name="Wang J."/>
            <person name="Li S."/>
            <person name="Li W.J."/>
            <person name="Wang Y."/>
        </authorList>
    </citation>
    <scope>NUCLEOTIDE SEQUENCE [LARGE SCALE GENOMIC DNA]</scope>
    <source>
        <strain evidence="2 3">42-50</strain>
    </source>
</reference>
<proteinExistence type="predicted"/>
<evidence type="ECO:0000256" key="1">
    <source>
        <dbReference type="SAM" id="SignalP"/>
    </source>
</evidence>
<comment type="caution">
    <text evidence="2">The sequence shown here is derived from an EMBL/GenBank/DDBJ whole genome shotgun (WGS) entry which is preliminary data.</text>
</comment>
<protein>
    <recommendedName>
        <fullName evidence="4">PepSY domain-containing protein</fullName>
    </recommendedName>
</protein>
<name>A0A433XFW4_9HYPH</name>
<organism evidence="2 3">
    <name type="scientific">Arsenicitalea aurantiaca</name>
    <dbReference type="NCBI Taxonomy" id="1783274"/>
    <lineage>
        <taxon>Bacteria</taxon>
        <taxon>Pseudomonadati</taxon>
        <taxon>Pseudomonadota</taxon>
        <taxon>Alphaproteobacteria</taxon>
        <taxon>Hyphomicrobiales</taxon>
        <taxon>Devosiaceae</taxon>
        <taxon>Arsenicitalea</taxon>
    </lineage>
</organism>
<dbReference type="RefSeq" id="WP_127187861.1">
    <property type="nucleotide sequence ID" value="NZ_RZNJ01000002.1"/>
</dbReference>
<accession>A0A433XFW4</accession>
<dbReference type="OrthoDB" id="7949869at2"/>
<sequence length="121" mass="14131">MRTTRDFRRILRSALVGLSLAAASVTAMPAQAQPGFDMHFGFGTGFVDRDRDRRPRFFQPPCLTDYQIRQRIAARGYSNIYLNVARRPYIQVRATEGRWVYLIEFDFCRDEIVGRERLRPA</sequence>
<gene>
    <name evidence="2" type="ORF">EMQ25_07155</name>
</gene>
<feature type="chain" id="PRO_5019557261" description="PepSY domain-containing protein" evidence="1">
    <location>
        <begin position="33"/>
        <end position="121"/>
    </location>
</feature>
<evidence type="ECO:0008006" key="4">
    <source>
        <dbReference type="Google" id="ProtNLM"/>
    </source>
</evidence>